<organism evidence="2 3">
    <name type="scientific">Lentzea atacamensis</name>
    <dbReference type="NCBI Taxonomy" id="531938"/>
    <lineage>
        <taxon>Bacteria</taxon>
        <taxon>Bacillati</taxon>
        <taxon>Actinomycetota</taxon>
        <taxon>Actinomycetes</taxon>
        <taxon>Pseudonocardiales</taxon>
        <taxon>Pseudonocardiaceae</taxon>
        <taxon>Lentzea</taxon>
    </lineage>
</organism>
<dbReference type="InterPro" id="IPR025459">
    <property type="entry name" value="DUF4279"/>
</dbReference>
<evidence type="ECO:0000259" key="1">
    <source>
        <dbReference type="PROSITE" id="PS51186"/>
    </source>
</evidence>
<dbReference type="PANTHER" id="PTHR42791">
    <property type="entry name" value="GNAT FAMILY ACETYLTRANSFERASE"/>
    <property type="match status" value="1"/>
</dbReference>
<dbReference type="Gene3D" id="3.40.630.30">
    <property type="match status" value="1"/>
</dbReference>
<dbReference type="RefSeq" id="WP_233440116.1">
    <property type="nucleotide sequence ID" value="NZ_QGHB01000013.1"/>
</dbReference>
<dbReference type="PROSITE" id="PS51186">
    <property type="entry name" value="GNAT"/>
    <property type="match status" value="1"/>
</dbReference>
<dbReference type="PANTHER" id="PTHR42791:SF1">
    <property type="entry name" value="N-ACETYLTRANSFERASE DOMAIN-CONTAINING PROTEIN"/>
    <property type="match status" value="1"/>
</dbReference>
<dbReference type="InterPro" id="IPR016181">
    <property type="entry name" value="Acyl_CoA_acyltransferase"/>
</dbReference>
<protein>
    <submittedName>
        <fullName evidence="2">Acetyltransferase (GNAT) family protein</fullName>
    </submittedName>
</protein>
<name>A0A316HN79_9PSEU</name>
<proteinExistence type="predicted"/>
<dbReference type="EMBL" id="QGHB01000013">
    <property type="protein sequence ID" value="PWK82696.1"/>
    <property type="molecule type" value="Genomic_DNA"/>
</dbReference>
<feature type="domain" description="N-acetyltransferase" evidence="1">
    <location>
        <begin position="259"/>
        <end position="394"/>
    </location>
</feature>
<reference evidence="2 3" key="1">
    <citation type="submission" date="2018-05" db="EMBL/GenBank/DDBJ databases">
        <title>Genomic Encyclopedia of Type Strains, Phase IV (KMG-IV): sequencing the most valuable type-strain genomes for metagenomic binning, comparative biology and taxonomic classification.</title>
        <authorList>
            <person name="Goeker M."/>
        </authorList>
    </citation>
    <scope>NUCLEOTIDE SEQUENCE [LARGE SCALE GENOMIC DNA]</scope>
    <source>
        <strain evidence="2 3">DSM 45480</strain>
    </source>
</reference>
<gene>
    <name evidence="2" type="ORF">C8D88_113290</name>
</gene>
<dbReference type="GO" id="GO:0016747">
    <property type="term" value="F:acyltransferase activity, transferring groups other than amino-acyl groups"/>
    <property type="evidence" value="ECO:0007669"/>
    <property type="project" value="InterPro"/>
</dbReference>
<dbReference type="AlphaFoldDB" id="A0A316HN79"/>
<evidence type="ECO:0000313" key="2">
    <source>
        <dbReference type="EMBL" id="PWK82696.1"/>
    </source>
</evidence>
<dbReference type="SUPFAM" id="SSF55729">
    <property type="entry name" value="Acyl-CoA N-acyltransferases (Nat)"/>
    <property type="match status" value="1"/>
</dbReference>
<sequence>MRVEQYSYFVLLSETTSAADMTRRLGMEPDEVHDLPRTHAWKVVRSGDERLDEQVQHIVDRLKPVRDELVSLTADPAITARLVVVRYFRDSDDKVGLGWWMTAESVEFLSAVGASLDVDEYDLVEFRDESLRQINTGLLAGMEQNLAEHACHLHRHLPHATVVRTDDLLIADSGLADDTFNIVAAARFTADDVSARVAETVSALKATGRPFSWWVGPASAPADLGPVLLQAGIAPAGTEAAMWLDLADAALPEPHADGLDIRRVTTEAELTDHAAVLAAIWDPPAATVRRFYADAAPHALGSQARYLVGYVDGRAVCTAEVFLHAGVAGIYNIATLAEDRRRGYGSAMTLATLRTARAEGYRIAVLQASEDGEKVYRRLGFTIAGQFTEYALRP</sequence>
<keyword evidence="2" id="KW-0808">Transferase</keyword>
<evidence type="ECO:0000313" key="3">
    <source>
        <dbReference type="Proteomes" id="UP000246005"/>
    </source>
</evidence>
<accession>A0A316HN79</accession>
<dbReference type="Pfam" id="PF14106">
    <property type="entry name" value="DUF4279"/>
    <property type="match status" value="1"/>
</dbReference>
<dbReference type="CDD" id="cd04301">
    <property type="entry name" value="NAT_SF"/>
    <property type="match status" value="1"/>
</dbReference>
<comment type="caution">
    <text evidence="2">The sequence shown here is derived from an EMBL/GenBank/DDBJ whole genome shotgun (WGS) entry which is preliminary data.</text>
</comment>
<dbReference type="InterPro" id="IPR000182">
    <property type="entry name" value="GNAT_dom"/>
</dbReference>
<dbReference type="Proteomes" id="UP000246005">
    <property type="component" value="Unassembled WGS sequence"/>
</dbReference>
<dbReference type="Pfam" id="PF13527">
    <property type="entry name" value="Acetyltransf_9"/>
    <property type="match status" value="1"/>
</dbReference>
<dbReference type="InterPro" id="IPR052523">
    <property type="entry name" value="Trichothecene_AcTrans"/>
</dbReference>